<dbReference type="Pfam" id="PF00158">
    <property type="entry name" value="Sigma54_activat"/>
    <property type="match status" value="1"/>
</dbReference>
<proteinExistence type="predicted"/>
<dbReference type="GO" id="GO:0006355">
    <property type="term" value="P:regulation of DNA-templated transcription"/>
    <property type="evidence" value="ECO:0007669"/>
    <property type="project" value="InterPro"/>
</dbReference>
<dbReference type="GO" id="GO:0043565">
    <property type="term" value="F:sequence-specific DNA binding"/>
    <property type="evidence" value="ECO:0007669"/>
    <property type="project" value="InterPro"/>
</dbReference>
<dbReference type="InterPro" id="IPR009057">
    <property type="entry name" value="Homeodomain-like_sf"/>
</dbReference>
<dbReference type="FunFam" id="3.40.50.300:FF:000006">
    <property type="entry name" value="DNA-binding transcriptional regulator NtrC"/>
    <property type="match status" value="1"/>
</dbReference>
<dbReference type="SMART" id="SM00382">
    <property type="entry name" value="AAA"/>
    <property type="match status" value="1"/>
</dbReference>
<dbReference type="PANTHER" id="PTHR32071">
    <property type="entry name" value="TRANSCRIPTIONAL REGULATORY PROTEIN"/>
    <property type="match status" value="1"/>
</dbReference>
<dbReference type="SUPFAM" id="SSF52172">
    <property type="entry name" value="CheY-like"/>
    <property type="match status" value="1"/>
</dbReference>
<sequence length="454" mass="50486">MILIIDDDSAVRSSLSFMLKRAGYEAQTVPGPREAMDVVRAEAPSLILMDMNFTLSTTGEEGLTLLKQVKIFRPDVPVILMTAWGSIQLAVQGMQAGAFDFITKPWNNAALLQRIETALELTAVASKDVQEEQSETLNRSHIIGKSQGLTEVLNTVARIARTNASVLITGESGTGKELIAEAIHINSQRVKQPFVKVNLGGISQSLFESEMFGHKKGAFTDATTDRVGRFELANKGTIFLDEIGDLDPSCQVKLLRVLQDQTFEVLGDSRPRKTDIRVVSATNADLRKMVSERTFREDLFYRINLITVKLPALRERREDIPLLARHFADCQAEINGLPRTEFSADALNFLSRLPYPGNIRELKNLVERTILVSGKPTLDASDFDAQYLRHDEPVKASDSSSLAGMTLDEIERQTILQALDRHKGNLSQVAMTLGISRAALYRRLEKFNITVNEK</sequence>
<accession>A0A6N2SY93</accession>
<dbReference type="Pfam" id="PF00072">
    <property type="entry name" value="Response_reg"/>
    <property type="match status" value="1"/>
</dbReference>
<dbReference type="InterPro" id="IPR025944">
    <property type="entry name" value="Sigma_54_int_dom_CS"/>
</dbReference>
<keyword evidence="4" id="KW-0238">DNA-binding</keyword>
<dbReference type="InterPro" id="IPR002078">
    <property type="entry name" value="Sigma_54_int"/>
</dbReference>
<dbReference type="InterPro" id="IPR001789">
    <property type="entry name" value="Sig_transdc_resp-reg_receiver"/>
</dbReference>
<name>A0A6N2SY93_9BACE</name>
<dbReference type="SUPFAM" id="SSF52540">
    <property type="entry name" value="P-loop containing nucleoside triphosphate hydrolases"/>
    <property type="match status" value="1"/>
</dbReference>
<keyword evidence="5" id="KW-0804">Transcription</keyword>
<dbReference type="EMBL" id="CACRSU010000014">
    <property type="protein sequence ID" value="VYS98019.1"/>
    <property type="molecule type" value="Genomic_DNA"/>
</dbReference>
<dbReference type="PRINTS" id="PR01590">
    <property type="entry name" value="HTHFIS"/>
</dbReference>
<dbReference type="InterPro" id="IPR011006">
    <property type="entry name" value="CheY-like_superfamily"/>
</dbReference>
<feature type="modified residue" description="4-aspartylphosphate" evidence="6">
    <location>
        <position position="50"/>
    </location>
</feature>
<dbReference type="AlphaFoldDB" id="A0A6N2SY93"/>
<evidence type="ECO:0000256" key="4">
    <source>
        <dbReference type="ARBA" id="ARBA00023125"/>
    </source>
</evidence>
<dbReference type="Pfam" id="PF25601">
    <property type="entry name" value="AAA_lid_14"/>
    <property type="match status" value="1"/>
</dbReference>
<dbReference type="Gene3D" id="3.40.50.2300">
    <property type="match status" value="1"/>
</dbReference>
<keyword evidence="1" id="KW-0547">Nucleotide-binding</keyword>
<feature type="domain" description="Response regulatory" evidence="8">
    <location>
        <begin position="1"/>
        <end position="119"/>
    </location>
</feature>
<dbReference type="InterPro" id="IPR027417">
    <property type="entry name" value="P-loop_NTPase"/>
</dbReference>
<evidence type="ECO:0000256" key="1">
    <source>
        <dbReference type="ARBA" id="ARBA00022741"/>
    </source>
</evidence>
<dbReference type="SMART" id="SM00448">
    <property type="entry name" value="REC"/>
    <property type="match status" value="1"/>
</dbReference>
<evidence type="ECO:0000259" key="7">
    <source>
        <dbReference type="PROSITE" id="PS50045"/>
    </source>
</evidence>
<keyword evidence="6" id="KW-0597">Phosphoprotein</keyword>
<dbReference type="Gene3D" id="1.10.10.60">
    <property type="entry name" value="Homeodomain-like"/>
    <property type="match status" value="1"/>
</dbReference>
<protein>
    <submittedName>
        <fullName evidence="9">Transcriptional regulatory protein ZraR</fullName>
    </submittedName>
</protein>
<dbReference type="GO" id="GO:0005524">
    <property type="term" value="F:ATP binding"/>
    <property type="evidence" value="ECO:0007669"/>
    <property type="project" value="UniProtKB-KW"/>
</dbReference>
<evidence type="ECO:0000256" key="3">
    <source>
        <dbReference type="ARBA" id="ARBA00023015"/>
    </source>
</evidence>
<feature type="domain" description="Sigma-54 factor interaction" evidence="7">
    <location>
        <begin position="142"/>
        <end position="371"/>
    </location>
</feature>
<dbReference type="PROSITE" id="PS50045">
    <property type="entry name" value="SIGMA54_INTERACT_4"/>
    <property type="match status" value="1"/>
</dbReference>
<dbReference type="Gene3D" id="3.40.50.300">
    <property type="entry name" value="P-loop containing nucleotide triphosphate hydrolases"/>
    <property type="match status" value="1"/>
</dbReference>
<dbReference type="InterPro" id="IPR025662">
    <property type="entry name" value="Sigma_54_int_dom_ATP-bd_1"/>
</dbReference>
<dbReference type="CDD" id="cd00009">
    <property type="entry name" value="AAA"/>
    <property type="match status" value="1"/>
</dbReference>
<dbReference type="InterPro" id="IPR003593">
    <property type="entry name" value="AAA+_ATPase"/>
</dbReference>
<organism evidence="9">
    <name type="scientific">Bacteroides intestinalis</name>
    <dbReference type="NCBI Taxonomy" id="329854"/>
    <lineage>
        <taxon>Bacteria</taxon>
        <taxon>Pseudomonadati</taxon>
        <taxon>Bacteroidota</taxon>
        <taxon>Bacteroidia</taxon>
        <taxon>Bacteroidales</taxon>
        <taxon>Bacteroidaceae</taxon>
        <taxon>Bacteroides</taxon>
    </lineage>
</organism>
<keyword evidence="3" id="KW-0805">Transcription regulation</keyword>
<gene>
    <name evidence="9" type="primary">zraR_3</name>
    <name evidence="9" type="ORF">BILFYP9_01313</name>
</gene>
<dbReference type="PANTHER" id="PTHR32071:SF57">
    <property type="entry name" value="C4-DICARBOXYLATE TRANSPORT TRANSCRIPTIONAL REGULATORY PROTEIN DCTD"/>
    <property type="match status" value="1"/>
</dbReference>
<dbReference type="RefSeq" id="WP_138291171.1">
    <property type="nucleotide sequence ID" value="NZ_BAABZC010000001.1"/>
</dbReference>
<dbReference type="Gene3D" id="1.10.8.60">
    <property type="match status" value="1"/>
</dbReference>
<dbReference type="PROSITE" id="PS50110">
    <property type="entry name" value="RESPONSE_REGULATORY"/>
    <property type="match status" value="1"/>
</dbReference>
<evidence type="ECO:0000256" key="2">
    <source>
        <dbReference type="ARBA" id="ARBA00022840"/>
    </source>
</evidence>
<dbReference type="InterPro" id="IPR025943">
    <property type="entry name" value="Sigma_54_int_dom_ATP-bd_2"/>
</dbReference>
<evidence type="ECO:0000256" key="6">
    <source>
        <dbReference type="PROSITE-ProRule" id="PRU00169"/>
    </source>
</evidence>
<dbReference type="SUPFAM" id="SSF46689">
    <property type="entry name" value="Homeodomain-like"/>
    <property type="match status" value="1"/>
</dbReference>
<dbReference type="PROSITE" id="PS00688">
    <property type="entry name" value="SIGMA54_INTERACT_3"/>
    <property type="match status" value="1"/>
</dbReference>
<dbReference type="InterPro" id="IPR002197">
    <property type="entry name" value="HTH_Fis"/>
</dbReference>
<dbReference type="GO" id="GO:0000160">
    <property type="term" value="P:phosphorelay signal transduction system"/>
    <property type="evidence" value="ECO:0007669"/>
    <property type="project" value="InterPro"/>
</dbReference>
<dbReference type="InterPro" id="IPR058031">
    <property type="entry name" value="AAA_lid_NorR"/>
</dbReference>
<evidence type="ECO:0000313" key="9">
    <source>
        <dbReference type="EMBL" id="VYS98019.1"/>
    </source>
</evidence>
<evidence type="ECO:0000259" key="8">
    <source>
        <dbReference type="PROSITE" id="PS50110"/>
    </source>
</evidence>
<dbReference type="PROSITE" id="PS00676">
    <property type="entry name" value="SIGMA54_INTERACT_2"/>
    <property type="match status" value="1"/>
</dbReference>
<evidence type="ECO:0000256" key="5">
    <source>
        <dbReference type="ARBA" id="ARBA00023163"/>
    </source>
</evidence>
<dbReference type="PROSITE" id="PS00675">
    <property type="entry name" value="SIGMA54_INTERACT_1"/>
    <property type="match status" value="1"/>
</dbReference>
<dbReference type="Pfam" id="PF02954">
    <property type="entry name" value="HTH_8"/>
    <property type="match status" value="1"/>
</dbReference>
<reference evidence="9" key="1">
    <citation type="submission" date="2019-11" db="EMBL/GenBank/DDBJ databases">
        <authorList>
            <person name="Feng L."/>
        </authorList>
    </citation>
    <scope>NUCLEOTIDE SEQUENCE</scope>
    <source>
        <strain evidence="9">BintestinalisLFYP9</strain>
    </source>
</reference>
<keyword evidence="2" id="KW-0067">ATP-binding</keyword>